<comment type="function">
    <text evidence="1">Small GTPase required for proper localization of RNA polymerase II (RNAPII). May act at an RNAP assembly step prior to nuclear import.</text>
</comment>
<comment type="subunit">
    <text evidence="7">Binds to RNA polymerase II (RNAPII).</text>
</comment>
<evidence type="ECO:0000256" key="3">
    <source>
        <dbReference type="ARBA" id="ARBA00014587"/>
    </source>
</evidence>
<dbReference type="SUPFAM" id="SSF52540">
    <property type="entry name" value="P-loop containing nucleoside triphosphate hydrolases"/>
    <property type="match status" value="1"/>
</dbReference>
<dbReference type="InterPro" id="IPR004130">
    <property type="entry name" value="Gpn"/>
</dbReference>
<dbReference type="PANTHER" id="PTHR21231">
    <property type="entry name" value="XPA-BINDING PROTEIN 1-RELATED"/>
    <property type="match status" value="1"/>
</dbReference>
<dbReference type="GO" id="GO:0005525">
    <property type="term" value="F:GTP binding"/>
    <property type="evidence" value="ECO:0007669"/>
    <property type="project" value="UniProtKB-KW"/>
</dbReference>
<dbReference type="GO" id="GO:0003924">
    <property type="term" value="F:GTPase activity"/>
    <property type="evidence" value="ECO:0007669"/>
    <property type="project" value="TreeGrafter"/>
</dbReference>
<dbReference type="CDD" id="cd17872">
    <property type="entry name" value="GPN3"/>
    <property type="match status" value="1"/>
</dbReference>
<organism evidence="8">
    <name type="scientific">Aceria tosichella</name>
    <name type="common">wheat curl mite</name>
    <dbReference type="NCBI Taxonomy" id="561515"/>
    <lineage>
        <taxon>Eukaryota</taxon>
        <taxon>Metazoa</taxon>
        <taxon>Ecdysozoa</taxon>
        <taxon>Arthropoda</taxon>
        <taxon>Chelicerata</taxon>
        <taxon>Arachnida</taxon>
        <taxon>Acari</taxon>
        <taxon>Acariformes</taxon>
        <taxon>Trombidiformes</taxon>
        <taxon>Prostigmata</taxon>
        <taxon>Eupodina</taxon>
        <taxon>Eriophyoidea</taxon>
        <taxon>Eriophyidae</taxon>
        <taxon>Eriophyinae</taxon>
        <taxon>Aceriini</taxon>
        <taxon>Aceria</taxon>
    </lineage>
</organism>
<comment type="similarity">
    <text evidence="2 7">Belongs to the GPN-loop GTPase family.</text>
</comment>
<gene>
    <name evidence="8" type="primary">GPN3</name>
    <name evidence="8" type="ORF">g.13222</name>
</gene>
<evidence type="ECO:0000256" key="7">
    <source>
        <dbReference type="RuleBase" id="RU365059"/>
    </source>
</evidence>
<evidence type="ECO:0000313" key="8">
    <source>
        <dbReference type="EMBL" id="MDE50596.1"/>
    </source>
</evidence>
<dbReference type="Pfam" id="PF03029">
    <property type="entry name" value="ATP_bind_1"/>
    <property type="match status" value="1"/>
</dbReference>
<accession>A0A6G1SJ79</accession>
<evidence type="ECO:0000256" key="6">
    <source>
        <dbReference type="ARBA" id="ARBA00023134"/>
    </source>
</evidence>
<name>A0A6G1SJ79_9ACAR</name>
<dbReference type="PANTHER" id="PTHR21231:SF7">
    <property type="entry name" value="GPN-LOOP GTPASE 3"/>
    <property type="match status" value="1"/>
</dbReference>
<keyword evidence="5 7" id="KW-0378">Hydrolase</keyword>
<keyword evidence="4 7" id="KW-0547">Nucleotide-binding</keyword>
<evidence type="ECO:0000256" key="4">
    <source>
        <dbReference type="ARBA" id="ARBA00022741"/>
    </source>
</evidence>
<sequence length="276" mass="31663">MVRFGHIVVGPAGHGKTTYCKTIIEHAETVNRKVDFVNLDPANDNMDQAKNIVFDVRDLISVDQIMDDEDLKLGPNGALVYAMEALLENTEWIIEQLGDYEDDYILFDCPGQIELHTHYNVVRKLVDLLQSLNFRLCGIFILDSGFFLDAAKFFSATLCTLSTMVNLEIPFLNILTKTDLLSKAARRKLDEYLEPDTNFLLLEESSWNTAWSKKYRKLTKSLAHVIDDYSLVKFVPMNMYEEESLNDILFTVDEALQFDEEREVKPKDIDAGEKDE</sequence>
<proteinExistence type="inferred from homology"/>
<protein>
    <recommendedName>
        <fullName evidence="3 7">GPN-loop GTPase 3</fullName>
    </recommendedName>
</protein>
<comment type="function">
    <text evidence="7">Small GTPase required for proper nuclear import of RNA polymerase II and III (RNAPII and RNAPIII). May act at an RNAP assembly step prior to nuclear import.</text>
</comment>
<dbReference type="InterPro" id="IPR030228">
    <property type="entry name" value="Gpn3"/>
</dbReference>
<evidence type="ECO:0000256" key="5">
    <source>
        <dbReference type="ARBA" id="ARBA00022801"/>
    </source>
</evidence>
<reference evidence="8" key="1">
    <citation type="submission" date="2018-10" db="EMBL/GenBank/DDBJ databases">
        <title>Transcriptome assembly of Aceria tosichella (Wheat curl mite) Type 2.</title>
        <authorList>
            <person name="Scully E.D."/>
            <person name="Geib S.M."/>
            <person name="Palmer N.A."/>
            <person name="Gupta A.K."/>
            <person name="Sarath G."/>
            <person name="Tatineni S."/>
        </authorList>
    </citation>
    <scope>NUCLEOTIDE SEQUENCE</scope>
    <source>
        <strain evidence="8">LincolnNE</strain>
    </source>
</reference>
<dbReference type="InterPro" id="IPR027417">
    <property type="entry name" value="P-loop_NTPase"/>
</dbReference>
<dbReference type="AlphaFoldDB" id="A0A6G1SJ79"/>
<dbReference type="Gene3D" id="3.40.50.300">
    <property type="entry name" value="P-loop containing nucleotide triphosphate hydrolases"/>
    <property type="match status" value="1"/>
</dbReference>
<keyword evidence="6 7" id="KW-0342">GTP-binding</keyword>
<evidence type="ECO:0000256" key="2">
    <source>
        <dbReference type="ARBA" id="ARBA00005290"/>
    </source>
</evidence>
<dbReference type="EMBL" id="GGYP01005825">
    <property type="protein sequence ID" value="MDE50596.1"/>
    <property type="molecule type" value="Transcribed_RNA"/>
</dbReference>
<evidence type="ECO:0000256" key="1">
    <source>
        <dbReference type="ARBA" id="ARBA00002411"/>
    </source>
</evidence>